<dbReference type="AlphaFoldDB" id="A0A6J7D2L9"/>
<dbReference type="PANTHER" id="PTHR10579">
    <property type="entry name" value="CALCIUM-ACTIVATED CHLORIDE CHANNEL REGULATOR"/>
    <property type="match status" value="1"/>
</dbReference>
<proteinExistence type="predicted"/>
<dbReference type="SUPFAM" id="SSF53300">
    <property type="entry name" value="vWA-like"/>
    <property type="match status" value="1"/>
</dbReference>
<accession>A0A6J7D2L9</accession>
<dbReference type="EMBL" id="CAFBLP010000007">
    <property type="protein sequence ID" value="CAB4864010.1"/>
    <property type="molecule type" value="Genomic_DNA"/>
</dbReference>
<name>A0A6J7D2L9_9ZZZZ</name>
<dbReference type="Gene3D" id="3.40.50.410">
    <property type="entry name" value="von Willebrand factor, type A domain"/>
    <property type="match status" value="1"/>
</dbReference>
<feature type="region of interest" description="Disordered" evidence="1">
    <location>
        <begin position="378"/>
        <end position="423"/>
    </location>
</feature>
<sequence length="423" mass="44313">MIPSLRFDRTVVAVRVGEVVNVLIELAAPVAPPVERPPLDVVVVLDRSGSMSGGPLSAVTAATAQLLRLAGPDDRIGVVAFDDDVKLVLPLARHDAVTAGRTVRAICAGGSTNLSGGWLKGLEMLLGAPRPDALRRIVLLTDGHANVGITDPGELVPLISSGRKQGITTSCIGFDDGYDEKLLAALADAGMGNDYWCAGKDQAAQVFTDEFAGLASVVAQNVSVEITPTASVAVVNVLNDFPITALPNDSLQVALGDAFGGETRRLIASFHLRPTPAEGPINVATVTIRWASTLGPVTLHTLTVPIVVAAGDGNAIDPAADPGVTEEVLVLEAARSRREAREAAESGDLDRASLLLQNCADLLELSGADGHEIEELRNDARSAGRGDWSAADSKKQFSRGRSMQRGRRSNYEAPIEPEDTPPV</sequence>
<dbReference type="InterPro" id="IPR002035">
    <property type="entry name" value="VWF_A"/>
</dbReference>
<reference evidence="3" key="1">
    <citation type="submission" date="2020-05" db="EMBL/GenBank/DDBJ databases">
        <authorList>
            <person name="Chiriac C."/>
            <person name="Salcher M."/>
            <person name="Ghai R."/>
            <person name="Kavagutti S V."/>
        </authorList>
    </citation>
    <scope>NUCLEOTIDE SEQUENCE</scope>
</reference>
<dbReference type="InterPro" id="IPR051266">
    <property type="entry name" value="CLCR"/>
</dbReference>
<feature type="domain" description="VWFA" evidence="2">
    <location>
        <begin position="40"/>
        <end position="222"/>
    </location>
</feature>
<dbReference type="PANTHER" id="PTHR10579:SF43">
    <property type="entry name" value="ZINC FINGER (C3HC4-TYPE RING FINGER) FAMILY PROTEIN"/>
    <property type="match status" value="1"/>
</dbReference>
<dbReference type="Pfam" id="PF00092">
    <property type="entry name" value="VWA"/>
    <property type="match status" value="1"/>
</dbReference>
<gene>
    <name evidence="3" type="ORF">UFOPK3376_00428</name>
</gene>
<dbReference type="InterPro" id="IPR036465">
    <property type="entry name" value="vWFA_dom_sf"/>
</dbReference>
<protein>
    <submittedName>
        <fullName evidence="3">Unannotated protein</fullName>
    </submittedName>
</protein>
<dbReference type="PROSITE" id="PS50234">
    <property type="entry name" value="VWFA"/>
    <property type="match status" value="1"/>
</dbReference>
<evidence type="ECO:0000256" key="1">
    <source>
        <dbReference type="SAM" id="MobiDB-lite"/>
    </source>
</evidence>
<evidence type="ECO:0000259" key="2">
    <source>
        <dbReference type="PROSITE" id="PS50234"/>
    </source>
</evidence>
<dbReference type="SMART" id="SM00327">
    <property type="entry name" value="VWA"/>
    <property type="match status" value="1"/>
</dbReference>
<feature type="compositionally biased region" description="Basic residues" evidence="1">
    <location>
        <begin position="396"/>
        <end position="408"/>
    </location>
</feature>
<organism evidence="3">
    <name type="scientific">freshwater metagenome</name>
    <dbReference type="NCBI Taxonomy" id="449393"/>
    <lineage>
        <taxon>unclassified sequences</taxon>
        <taxon>metagenomes</taxon>
        <taxon>ecological metagenomes</taxon>
    </lineage>
</organism>
<evidence type="ECO:0000313" key="3">
    <source>
        <dbReference type="EMBL" id="CAB4864010.1"/>
    </source>
</evidence>